<name>A0A1B0A9E2_GLOPL</name>
<organism evidence="1 2">
    <name type="scientific">Glossina pallidipes</name>
    <name type="common">Tsetse fly</name>
    <dbReference type="NCBI Taxonomy" id="7398"/>
    <lineage>
        <taxon>Eukaryota</taxon>
        <taxon>Metazoa</taxon>
        <taxon>Ecdysozoa</taxon>
        <taxon>Arthropoda</taxon>
        <taxon>Hexapoda</taxon>
        <taxon>Insecta</taxon>
        <taxon>Pterygota</taxon>
        <taxon>Neoptera</taxon>
        <taxon>Endopterygota</taxon>
        <taxon>Diptera</taxon>
        <taxon>Brachycera</taxon>
        <taxon>Muscomorpha</taxon>
        <taxon>Hippoboscoidea</taxon>
        <taxon>Glossinidae</taxon>
        <taxon>Glossina</taxon>
    </lineage>
</organism>
<evidence type="ECO:0000313" key="1">
    <source>
        <dbReference type="EnsemblMetazoa" id="GPAI038397-PA"/>
    </source>
</evidence>
<evidence type="ECO:0000313" key="2">
    <source>
        <dbReference type="Proteomes" id="UP000092445"/>
    </source>
</evidence>
<protein>
    <submittedName>
        <fullName evidence="1">Uncharacterized protein</fullName>
    </submittedName>
</protein>
<sequence>MNIEQDTIIIEMESEGFENTDNTENMEEDRTIMNNPERNEQNDDTVRILANDLLTTTRETALIQEVEELKAEIAILKGSRSREVEKLNAESGTVADIQALKQVVTPHDKIVQMPFDAVYTSKRVRTHNTLNR</sequence>
<reference evidence="1" key="2">
    <citation type="submission" date="2020-05" db="UniProtKB">
        <authorList>
            <consortium name="EnsemblMetazoa"/>
        </authorList>
    </citation>
    <scope>IDENTIFICATION</scope>
    <source>
        <strain evidence="1">IAEA</strain>
    </source>
</reference>
<accession>A0A1B0A9E2</accession>
<dbReference type="AlphaFoldDB" id="A0A1B0A9E2"/>
<keyword evidence="2" id="KW-1185">Reference proteome</keyword>
<dbReference type="Proteomes" id="UP000092445">
    <property type="component" value="Unassembled WGS sequence"/>
</dbReference>
<dbReference type="VEuPathDB" id="VectorBase:GPAI038397"/>
<dbReference type="EnsemblMetazoa" id="GPAI038397-RA">
    <property type="protein sequence ID" value="GPAI038397-PA"/>
    <property type="gene ID" value="GPAI038397"/>
</dbReference>
<proteinExistence type="predicted"/>
<reference evidence="2" key="1">
    <citation type="submission" date="2014-03" db="EMBL/GenBank/DDBJ databases">
        <authorList>
            <person name="Aksoy S."/>
            <person name="Warren W."/>
            <person name="Wilson R.K."/>
        </authorList>
    </citation>
    <scope>NUCLEOTIDE SEQUENCE [LARGE SCALE GENOMIC DNA]</scope>
    <source>
        <strain evidence="2">IAEA</strain>
    </source>
</reference>